<dbReference type="PANTHER" id="PTHR12224">
    <property type="entry name" value="BETA-1,4-MANNOSYL-GLYCOPROTEIN BETA-1,4-N-ACETYLGLUCOSAMINYL-TRANSFERASE"/>
    <property type="match status" value="1"/>
</dbReference>
<keyword evidence="2" id="KW-0812">Transmembrane</keyword>
<feature type="region of interest" description="Disordered" evidence="1">
    <location>
        <begin position="396"/>
        <end position="422"/>
    </location>
</feature>
<keyword evidence="2" id="KW-1133">Transmembrane helix</keyword>
<dbReference type="InterPro" id="IPR006813">
    <property type="entry name" value="Glyco_trans_17"/>
</dbReference>
<evidence type="ECO:0000313" key="4">
    <source>
        <dbReference type="Proteomes" id="UP000030763"/>
    </source>
</evidence>
<dbReference type="GO" id="GO:0016020">
    <property type="term" value="C:membrane"/>
    <property type="evidence" value="ECO:0007669"/>
    <property type="project" value="InterPro"/>
</dbReference>
<dbReference type="GO" id="GO:0006044">
    <property type="term" value="P:N-acetylglucosamine metabolic process"/>
    <property type="evidence" value="ECO:0007669"/>
    <property type="project" value="TreeGrafter"/>
</dbReference>
<evidence type="ECO:0000256" key="1">
    <source>
        <dbReference type="SAM" id="MobiDB-lite"/>
    </source>
</evidence>
<gene>
    <name evidence="3" type="ORF">EMWEY_00032210</name>
</gene>
<dbReference type="RefSeq" id="XP_013337228.1">
    <property type="nucleotide sequence ID" value="XM_013481774.1"/>
</dbReference>
<proteinExistence type="predicted"/>
<dbReference type="EMBL" id="HG721882">
    <property type="protein sequence ID" value="CDJ60578.1"/>
    <property type="molecule type" value="Genomic_DNA"/>
</dbReference>
<organism evidence="3 4">
    <name type="scientific">Eimeria maxima</name>
    <name type="common">Coccidian parasite</name>
    <dbReference type="NCBI Taxonomy" id="5804"/>
    <lineage>
        <taxon>Eukaryota</taxon>
        <taxon>Sar</taxon>
        <taxon>Alveolata</taxon>
        <taxon>Apicomplexa</taxon>
        <taxon>Conoidasida</taxon>
        <taxon>Coccidia</taxon>
        <taxon>Eucoccidiorida</taxon>
        <taxon>Eimeriorina</taxon>
        <taxon>Eimeriidae</taxon>
        <taxon>Eimeria</taxon>
    </lineage>
</organism>
<reference evidence="3" key="1">
    <citation type="submission" date="2013-10" db="EMBL/GenBank/DDBJ databases">
        <title>Genomic analysis of the causative agents of coccidiosis in chickens.</title>
        <authorList>
            <person name="Reid A.J."/>
            <person name="Blake D."/>
            <person name="Billington K."/>
            <person name="Browne H."/>
            <person name="Dunn M."/>
            <person name="Hung S."/>
            <person name="Kawahara F."/>
            <person name="Miranda-Saavedra D."/>
            <person name="Mourier T."/>
            <person name="Nagra H."/>
            <person name="Otto T.D."/>
            <person name="Rawlings N."/>
            <person name="Sanchez A."/>
            <person name="Sanders M."/>
            <person name="Subramaniam C."/>
            <person name="Tay Y."/>
            <person name="Dear P."/>
            <person name="Doerig C."/>
            <person name="Gruber A."/>
            <person name="Parkinson J."/>
            <person name="Shirley M."/>
            <person name="Wan K.L."/>
            <person name="Berriman M."/>
            <person name="Tomley F."/>
            <person name="Pain A."/>
        </authorList>
    </citation>
    <scope>NUCLEOTIDE SEQUENCE [LARGE SCALE GENOMIC DNA]</scope>
    <source>
        <strain evidence="3">Weybridge</strain>
    </source>
</reference>
<accession>U6MC05</accession>
<keyword evidence="2" id="KW-0472">Membrane</keyword>
<feature type="transmembrane region" description="Helical" evidence="2">
    <location>
        <begin position="12"/>
        <end position="36"/>
    </location>
</feature>
<protein>
    <submittedName>
        <fullName evidence="3">Auxin-responsive protein IAA20, related</fullName>
    </submittedName>
</protein>
<dbReference type="OrthoDB" id="6474464at2759"/>
<name>U6MC05_EIMMA</name>
<evidence type="ECO:0000313" key="3">
    <source>
        <dbReference type="EMBL" id="CDJ60578.1"/>
    </source>
</evidence>
<dbReference type="AlphaFoldDB" id="U6MC05"/>
<dbReference type="VEuPathDB" id="ToxoDB:EMWEY_00032210"/>
<dbReference type="GO" id="GO:0003830">
    <property type="term" value="F:beta-1,4-mannosylglycoprotein 4-beta-N-acetylglucosaminyltransferase activity"/>
    <property type="evidence" value="ECO:0007669"/>
    <property type="project" value="InterPro"/>
</dbReference>
<dbReference type="OMA" id="NYGNTHI"/>
<sequence>MFPILDRVFGKWGRWVLLCLVLASSVHFLLHLLLVLSNDPHGRSLKENFIDSGYGFFSYEVTDEICSNSELTVAPSAVLQQAHELLLQHKKLSRVLQGKEEGQAPLSLLSVHWVVRFAQLNPQRRQNLVKQLRHLEESLSSTDTQSLSSPKLQEALELELSPELKSSLLIYVKCKNKNGRSVYEEQAEAGGDGPKEFSVEAHKEALHEEDRQGGPLTVSQGSLLLHSLGVKTQMFLPSRFLGDPNRICQDFDTHLNEKGREKVQYLKKLICSPSLETVLQLMPLRLQHWWGRVRWQYHMAEYLRKLLTVFWPLNPYMHAFYRQDMFAFLSLMSPYLELEPPVKIDPNCRPPPAYWVVPLTQQQWEERQKQKKLSHKKQDALQDMCSANAAEQGSCVQQQQQQQGQKHQQQQQRQQQPPSNVFSIPEEHDNYVLIDEYCKQAREVHKGFFTGKPRKKPIKIVDTVILGYDLDLLEVRFHELHHTVDYFVVSEAHHHTLGVYQKPLFFSRNKERYRLFLDKVVHLAQPYDASLPVAQKCSEGLLKLNKDACWEYELFQRDSLLHMIAQVNAGTQNYGNTHIPKGFLDDETLIIASDVDEIPMGDRLRHLKFCEPVPQQQFGWVLVHYPGRVDAMALKDFKVHSGIKQTKYPHAIGPLADTIPYKSLRHLETKADFVYDRHAYTRKGPSELSPQLYLHGGWHLSDTSYLPYLFAKIPSDDIKPGYEPFNLYLPLLSQRGFSSSPVGGMLQSQVAAWRHFRDYRQVGSLCVEAKDYEHLPSIAHVCP</sequence>
<dbReference type="Proteomes" id="UP000030763">
    <property type="component" value="Unassembled WGS sequence"/>
</dbReference>
<feature type="compositionally biased region" description="Low complexity" evidence="1">
    <location>
        <begin position="397"/>
        <end position="416"/>
    </location>
</feature>
<evidence type="ECO:0000256" key="2">
    <source>
        <dbReference type="SAM" id="Phobius"/>
    </source>
</evidence>
<dbReference type="GeneID" id="25337207"/>
<keyword evidence="4" id="KW-1185">Reference proteome</keyword>
<dbReference type="Pfam" id="PF04724">
    <property type="entry name" value="Glyco_transf_17"/>
    <property type="match status" value="1"/>
</dbReference>
<dbReference type="PANTHER" id="PTHR12224:SF0">
    <property type="entry name" value="BETA-1,4-MANNOSYL-GLYCOPROTEIN 4-BETA-N-ACETYLGLUCOSAMINYLTRANSFERASE"/>
    <property type="match status" value="1"/>
</dbReference>
<reference evidence="3" key="2">
    <citation type="submission" date="2013-10" db="EMBL/GenBank/DDBJ databases">
        <authorList>
            <person name="Aslett M."/>
        </authorList>
    </citation>
    <scope>NUCLEOTIDE SEQUENCE [LARGE SCALE GENOMIC DNA]</scope>
    <source>
        <strain evidence="3">Weybridge</strain>
    </source>
</reference>